<keyword evidence="4" id="KW-1185">Reference proteome</keyword>
<evidence type="ECO:0000256" key="1">
    <source>
        <dbReference type="SAM" id="Phobius"/>
    </source>
</evidence>
<keyword evidence="1" id="KW-0812">Transmembrane</keyword>
<dbReference type="InterPro" id="IPR055568">
    <property type="entry name" value="DUF7144"/>
</dbReference>
<evidence type="ECO:0000313" key="4">
    <source>
        <dbReference type="Proteomes" id="UP000323876"/>
    </source>
</evidence>
<keyword evidence="1" id="KW-1133">Transmembrane helix</keyword>
<proteinExistence type="predicted"/>
<feature type="transmembrane region" description="Helical" evidence="1">
    <location>
        <begin position="12"/>
        <end position="39"/>
    </location>
</feature>
<protein>
    <recommendedName>
        <fullName evidence="2">DUF7144 domain-containing protein</fullName>
    </recommendedName>
</protein>
<feature type="domain" description="DUF7144" evidence="2">
    <location>
        <begin position="16"/>
        <end position="128"/>
    </location>
</feature>
<feature type="transmembrane region" description="Helical" evidence="1">
    <location>
        <begin position="109"/>
        <end position="126"/>
    </location>
</feature>
<keyword evidence="1" id="KW-0472">Membrane</keyword>
<dbReference type="EMBL" id="VXLC01000016">
    <property type="protein sequence ID" value="KAA8885008.1"/>
    <property type="molecule type" value="Genomic_DNA"/>
</dbReference>
<comment type="caution">
    <text evidence="3">The sequence shown here is derived from an EMBL/GenBank/DDBJ whole genome shotgun (WGS) entry which is preliminary data.</text>
</comment>
<accession>A0A5N0E6E8</accession>
<feature type="transmembrane region" description="Helical" evidence="1">
    <location>
        <begin position="86"/>
        <end position="103"/>
    </location>
</feature>
<dbReference type="Proteomes" id="UP000323876">
    <property type="component" value="Unassembled WGS sequence"/>
</dbReference>
<evidence type="ECO:0000259" key="2">
    <source>
        <dbReference type="Pfam" id="PF23636"/>
    </source>
</evidence>
<name>A0A5N0E6E8_9NOCA</name>
<gene>
    <name evidence="3" type="ORF">F3087_29600</name>
</gene>
<evidence type="ECO:0000313" key="3">
    <source>
        <dbReference type="EMBL" id="KAA8885008.1"/>
    </source>
</evidence>
<feature type="transmembrane region" description="Helical" evidence="1">
    <location>
        <begin position="59"/>
        <end position="79"/>
    </location>
</feature>
<sequence length="132" mass="14216">MTSPGPVRTGPVLNDMTIFAGVLILITGLLHLLTAIAAIAGRDIFVVTKDQVFLVDVTAWGWIHLAIAALVLIAGFAIVTGKTWGYLAGIVMAAISILDNFLFAPIYPFWSLVIIAIDILIIWALARQFAIQ</sequence>
<dbReference type="AlphaFoldDB" id="A0A5N0E6E8"/>
<reference evidence="3 4" key="1">
    <citation type="submission" date="2019-09" db="EMBL/GenBank/DDBJ databases">
        <authorList>
            <person name="Wang X."/>
        </authorList>
    </citation>
    <scope>NUCLEOTIDE SEQUENCE [LARGE SCALE GENOMIC DNA]</scope>
    <source>
        <strain evidence="3 4">CICC 11023</strain>
    </source>
</reference>
<dbReference type="OrthoDB" id="4482242at2"/>
<dbReference type="Pfam" id="PF23636">
    <property type="entry name" value="DUF7144"/>
    <property type="match status" value="1"/>
</dbReference>
<dbReference type="RefSeq" id="WP_150405376.1">
    <property type="nucleotide sequence ID" value="NZ_JBHJYQ010000001.1"/>
</dbReference>
<organism evidence="3 4">
    <name type="scientific">Nocardia colli</name>
    <dbReference type="NCBI Taxonomy" id="2545717"/>
    <lineage>
        <taxon>Bacteria</taxon>
        <taxon>Bacillati</taxon>
        <taxon>Actinomycetota</taxon>
        <taxon>Actinomycetes</taxon>
        <taxon>Mycobacteriales</taxon>
        <taxon>Nocardiaceae</taxon>
        <taxon>Nocardia</taxon>
    </lineage>
</organism>